<organism evidence="2 3">
    <name type="scientific">Cryomyces minteri</name>
    <dbReference type="NCBI Taxonomy" id="331657"/>
    <lineage>
        <taxon>Eukaryota</taxon>
        <taxon>Fungi</taxon>
        <taxon>Dikarya</taxon>
        <taxon>Ascomycota</taxon>
        <taxon>Pezizomycotina</taxon>
        <taxon>Dothideomycetes</taxon>
        <taxon>Dothideomycetes incertae sedis</taxon>
        <taxon>Cryomyces</taxon>
    </lineage>
</organism>
<comment type="caution">
    <text evidence="2">The sequence shown here is derived from an EMBL/GenBank/DDBJ whole genome shotgun (WGS) entry which is preliminary data.</text>
</comment>
<accession>A0A4U0WE51</accession>
<sequence>IFAFKRTSAQISPATSATNTANTASTAEGPTTDAPATSTTGPAATAANKDEPQAFLTVLNFSGDDVDWAIPDDVEIAQWVAGNYTAGQPALATSGVVALRAWEGLLGEVAV</sequence>
<evidence type="ECO:0000313" key="2">
    <source>
        <dbReference type="EMBL" id="TKA60648.1"/>
    </source>
</evidence>
<keyword evidence="3" id="KW-1185">Reference proteome</keyword>
<feature type="compositionally biased region" description="Low complexity" evidence="1">
    <location>
        <begin position="14"/>
        <end position="47"/>
    </location>
</feature>
<proteinExistence type="predicted"/>
<evidence type="ECO:0000256" key="1">
    <source>
        <dbReference type="SAM" id="MobiDB-lite"/>
    </source>
</evidence>
<name>A0A4U0WE51_9PEZI</name>
<reference evidence="2 3" key="1">
    <citation type="submission" date="2017-03" db="EMBL/GenBank/DDBJ databases">
        <title>Genomes of endolithic fungi from Antarctica.</title>
        <authorList>
            <person name="Coleine C."/>
            <person name="Masonjones S."/>
            <person name="Stajich J.E."/>
        </authorList>
    </citation>
    <scope>NUCLEOTIDE SEQUENCE [LARGE SCALE GENOMIC DNA]</scope>
    <source>
        <strain evidence="2 3">CCFEE 5187</strain>
    </source>
</reference>
<dbReference type="Proteomes" id="UP000308768">
    <property type="component" value="Unassembled WGS sequence"/>
</dbReference>
<dbReference type="AlphaFoldDB" id="A0A4U0WE51"/>
<feature type="region of interest" description="Disordered" evidence="1">
    <location>
        <begin position="1"/>
        <end position="49"/>
    </location>
</feature>
<evidence type="ECO:0000313" key="3">
    <source>
        <dbReference type="Proteomes" id="UP000308768"/>
    </source>
</evidence>
<dbReference type="Gene3D" id="2.60.40.1180">
    <property type="entry name" value="Golgi alpha-mannosidase II"/>
    <property type="match status" value="1"/>
</dbReference>
<protein>
    <submittedName>
        <fullName evidence="2">Uncharacterized protein</fullName>
    </submittedName>
</protein>
<feature type="non-terminal residue" evidence="2">
    <location>
        <position position="1"/>
    </location>
</feature>
<dbReference type="InterPro" id="IPR013780">
    <property type="entry name" value="Glyco_hydro_b"/>
</dbReference>
<dbReference type="OrthoDB" id="1740265at2759"/>
<dbReference type="EMBL" id="NAJN01001878">
    <property type="protein sequence ID" value="TKA60648.1"/>
    <property type="molecule type" value="Genomic_DNA"/>
</dbReference>
<gene>
    <name evidence="2" type="ORF">B0A49_11014</name>
</gene>
<dbReference type="STRING" id="331657.A0A4U0WE51"/>